<evidence type="ECO:0000313" key="7">
    <source>
        <dbReference type="Proteomes" id="UP000030408"/>
    </source>
</evidence>
<dbReference type="PRINTS" id="PR00036">
    <property type="entry name" value="HTHLACI"/>
</dbReference>
<protein>
    <submittedName>
        <fullName evidence="6">Ribose operon repressor</fullName>
    </submittedName>
</protein>
<keyword evidence="7" id="KW-1185">Reference proteome</keyword>
<dbReference type="AlphaFoldDB" id="A0A0A3HV71"/>
<dbReference type="GO" id="GO:0000976">
    <property type="term" value="F:transcription cis-regulatory region binding"/>
    <property type="evidence" value="ECO:0007669"/>
    <property type="project" value="TreeGrafter"/>
</dbReference>
<reference evidence="6 7" key="1">
    <citation type="submission" date="2014-02" db="EMBL/GenBank/DDBJ databases">
        <title>Draft genome sequence of Lysinibacillus sinduriensis JCM 15800.</title>
        <authorList>
            <person name="Zhang F."/>
            <person name="Wang G."/>
            <person name="Zhang L."/>
        </authorList>
    </citation>
    <scope>NUCLEOTIDE SEQUENCE [LARGE SCALE GENOMIC DNA]</scope>
    <source>
        <strain evidence="6 7">JCM 15800</strain>
    </source>
</reference>
<dbReference type="PROSITE" id="PS50932">
    <property type="entry name" value="HTH_LACI_2"/>
    <property type="match status" value="1"/>
</dbReference>
<dbReference type="Pfam" id="PF00356">
    <property type="entry name" value="LacI"/>
    <property type="match status" value="1"/>
</dbReference>
<dbReference type="Pfam" id="PF00532">
    <property type="entry name" value="Peripla_BP_1"/>
    <property type="match status" value="1"/>
</dbReference>
<dbReference type="InterPro" id="IPR028082">
    <property type="entry name" value="Peripla_BP_I"/>
</dbReference>
<name>A0A0A3HV71_9BACL</name>
<dbReference type="Gene3D" id="1.10.260.40">
    <property type="entry name" value="lambda repressor-like DNA-binding domains"/>
    <property type="match status" value="1"/>
</dbReference>
<dbReference type="GO" id="GO:0003700">
    <property type="term" value="F:DNA-binding transcription factor activity"/>
    <property type="evidence" value="ECO:0007669"/>
    <property type="project" value="TreeGrafter"/>
</dbReference>
<comment type="caution">
    <text evidence="6">The sequence shown here is derived from an EMBL/GenBank/DDBJ whole genome shotgun (WGS) entry which is preliminary data.</text>
</comment>
<organism evidence="6 7">
    <name type="scientific">Ureibacillus sinduriensis BLB-1 = JCM 15800</name>
    <dbReference type="NCBI Taxonomy" id="1384057"/>
    <lineage>
        <taxon>Bacteria</taxon>
        <taxon>Bacillati</taxon>
        <taxon>Bacillota</taxon>
        <taxon>Bacilli</taxon>
        <taxon>Bacillales</taxon>
        <taxon>Caryophanaceae</taxon>
        <taxon>Ureibacillus</taxon>
    </lineage>
</organism>
<dbReference type="CDD" id="cd06291">
    <property type="entry name" value="PBP1_Qymf-like"/>
    <property type="match status" value="1"/>
</dbReference>
<dbReference type="Proteomes" id="UP000030408">
    <property type="component" value="Unassembled WGS sequence"/>
</dbReference>
<sequence>MTTISDVARLAEVSVATVSRYLNESGYVGAKSRQSIETAIKELNYVPSEVARSLSTKQSDIIGLIIPDIKNPFFPELARAVEDTAFEYGYTVILCNSDENPTKEKHYLQKLTKKYVAGIILTTILEQESHWKDVKLPIVALDRPIDSDVPTVTTNNQKGAKLATDFLIACGATNLLCISGPEAFVSSQSRVEGFQTASRKKNITTHIIESAYDFDIAEKIIYDYLKNNPSVDGIFACSDASAIGALKAAHRLGIRVPEDMQIVGFDGIQVGNVVTPSLTTVAQNIYQLGQTAAKLLIKQIEGQKLTNESICIDPELIIRETTRKERFE</sequence>
<dbReference type="InterPro" id="IPR000843">
    <property type="entry name" value="HTH_LacI"/>
</dbReference>
<dbReference type="eggNOG" id="COG1609">
    <property type="taxonomic scope" value="Bacteria"/>
</dbReference>
<gene>
    <name evidence="6" type="ORF">CD33_19680</name>
</gene>
<keyword evidence="4" id="KW-0804">Transcription</keyword>
<keyword evidence="1" id="KW-0678">Repressor</keyword>
<dbReference type="PANTHER" id="PTHR30146:SF95">
    <property type="entry name" value="RIBOSE OPERON REPRESSOR"/>
    <property type="match status" value="1"/>
</dbReference>
<dbReference type="PROSITE" id="PS00356">
    <property type="entry name" value="HTH_LACI_1"/>
    <property type="match status" value="1"/>
</dbReference>
<evidence type="ECO:0000313" key="6">
    <source>
        <dbReference type="EMBL" id="KGR74208.1"/>
    </source>
</evidence>
<proteinExistence type="predicted"/>
<evidence type="ECO:0000256" key="3">
    <source>
        <dbReference type="ARBA" id="ARBA00023125"/>
    </source>
</evidence>
<dbReference type="CDD" id="cd01392">
    <property type="entry name" value="HTH_LacI"/>
    <property type="match status" value="1"/>
</dbReference>
<evidence type="ECO:0000256" key="4">
    <source>
        <dbReference type="ARBA" id="ARBA00023163"/>
    </source>
</evidence>
<dbReference type="Gene3D" id="3.40.50.2300">
    <property type="match status" value="2"/>
</dbReference>
<dbReference type="STRING" id="1384057.CD33_19680"/>
<dbReference type="SUPFAM" id="SSF47413">
    <property type="entry name" value="lambda repressor-like DNA-binding domains"/>
    <property type="match status" value="1"/>
</dbReference>
<feature type="domain" description="HTH lacI-type" evidence="5">
    <location>
        <begin position="2"/>
        <end position="56"/>
    </location>
</feature>
<dbReference type="InterPro" id="IPR001761">
    <property type="entry name" value="Peripla_BP/Lac1_sug-bd_dom"/>
</dbReference>
<evidence type="ECO:0000256" key="1">
    <source>
        <dbReference type="ARBA" id="ARBA00022491"/>
    </source>
</evidence>
<evidence type="ECO:0000259" key="5">
    <source>
        <dbReference type="PROSITE" id="PS50932"/>
    </source>
</evidence>
<evidence type="ECO:0000256" key="2">
    <source>
        <dbReference type="ARBA" id="ARBA00023015"/>
    </source>
</evidence>
<dbReference type="EMBL" id="JPVO01000055">
    <property type="protein sequence ID" value="KGR74208.1"/>
    <property type="molecule type" value="Genomic_DNA"/>
</dbReference>
<keyword evidence="2" id="KW-0805">Transcription regulation</keyword>
<dbReference type="RefSeq" id="WP_036203809.1">
    <property type="nucleotide sequence ID" value="NZ_AVCY01000001.1"/>
</dbReference>
<dbReference type="SUPFAM" id="SSF53822">
    <property type="entry name" value="Periplasmic binding protein-like I"/>
    <property type="match status" value="1"/>
</dbReference>
<keyword evidence="3" id="KW-0238">DNA-binding</keyword>
<accession>A0A0A3HV71</accession>
<dbReference type="OrthoDB" id="9796186at2"/>
<dbReference type="PANTHER" id="PTHR30146">
    <property type="entry name" value="LACI-RELATED TRANSCRIPTIONAL REPRESSOR"/>
    <property type="match status" value="1"/>
</dbReference>
<dbReference type="SMART" id="SM00354">
    <property type="entry name" value="HTH_LACI"/>
    <property type="match status" value="1"/>
</dbReference>
<dbReference type="InterPro" id="IPR010982">
    <property type="entry name" value="Lambda_DNA-bd_dom_sf"/>
</dbReference>